<evidence type="ECO:0000256" key="1">
    <source>
        <dbReference type="SAM" id="SignalP"/>
    </source>
</evidence>
<gene>
    <name evidence="3" type="ORF">FRY97_06130</name>
</gene>
<keyword evidence="1" id="KW-0732">Signal</keyword>
<dbReference type="InterPro" id="IPR047589">
    <property type="entry name" value="DUF11_rpt"/>
</dbReference>
<dbReference type="Gene3D" id="2.60.40.10">
    <property type="entry name" value="Immunoglobulins"/>
    <property type="match status" value="1"/>
</dbReference>
<dbReference type="EMBL" id="VOOR01000009">
    <property type="protein sequence ID" value="TXB65555.1"/>
    <property type="molecule type" value="Genomic_DNA"/>
</dbReference>
<dbReference type="OrthoDB" id="9811934at2"/>
<dbReference type="SUPFAM" id="SSF117074">
    <property type="entry name" value="Hypothetical protein PA1324"/>
    <property type="match status" value="1"/>
</dbReference>
<evidence type="ECO:0000313" key="3">
    <source>
        <dbReference type="EMBL" id="TXB65555.1"/>
    </source>
</evidence>
<dbReference type="RefSeq" id="WP_147166564.1">
    <property type="nucleotide sequence ID" value="NZ_VOOR01000009.1"/>
</dbReference>
<dbReference type="InterPro" id="IPR013783">
    <property type="entry name" value="Ig-like_fold"/>
</dbReference>
<feature type="chain" id="PRO_5023048725" evidence="1">
    <location>
        <begin position="34"/>
        <end position="992"/>
    </location>
</feature>
<sequence length="992" mass="107496">MTTSRALTLQFYRCKAFALLTALFFSSFFNLHAQGWDKYFGGNKEDLGHAVIQTSDLGYLLIGYSESFANGPDQDLDVYAVKTDVDGTVVWEKTFDPGFTEFARSVVQTPDEGFLIAGEVSFDAVNGPFEGLLIKVSRDGKQEWVKTFSYPEEGIVGVRVNDIVLAPDGGYLMAGYVQYEDVDDDILLIKTDAEGEQEWVQFIDSGRDEQAEAAAVMGDGFVITGREDSPFPPPITFGTDIVTYRVDAAGSVLWEARVATLEEEAGNDVLVDGQGRAVVAGFIGNNRNVGIWRYDDSGALADSVVVDFFGQSDAANAIIPGPDGGYVIGGSTEVNGANVDMLIAAFDASLNLEWFNNNGDDFNTDEALGIAPTSRGGYVMVGSSGSLLNFVNDVVLTLTDANGLIHSNYIRGKVFHDIDLACDMDPGEPALKGWLVRATNAMDNEVFYSATDENGRFEIRVDTGDYILEALPLNAYWETCLPNGVNIVFEDTYDDITVNFPIQAVIPDCPLMQVDVSTPFLSNCTNIEYTVAYENTGTGDAEAGAMVSLTFDPLLTFESASLPFVVEDGVYQFDLGSVPYNEGGSFTVSTQMACEGIVEGQAAYVSARIFPDSTCLPLDPNWNGASVGVDGLCKQEEGVIEFGVSNTGTAAMSAARDFFIVEEDLVVFLTQPFELGPLEDTVVALPATGATYRIVAEQVEGHPGSLFPTKAVEGCGTNDEGTYSTGFVTQWPENDADPAVSVHVDEIFEEQPEVYMTAHPKGLRDSVITAETTLTYRIFFRNIGEDTLTRAVIRDTLPEELDITTVTLGASSHPVDFEVYHTGVIKATFNGLQLPVAAEGVSTSDYAYLEFQVQQRPGNSAGTVINNRAQVIFDYYAPVETNLTHHVIEALDYGELLEAIPVDIDVPDWAENATIKVYPNPASAFITLEVVGIQGAHSYQFTLLNMNGQPVRQKEVDGAQCIIYREGLPAGSYIYLVRADGEKVAAGTLIIR</sequence>
<reference evidence="3 4" key="1">
    <citation type="submission" date="2019-08" db="EMBL/GenBank/DDBJ databases">
        <title>Genome of Phaeodactylibacter luteus.</title>
        <authorList>
            <person name="Bowman J.P."/>
        </authorList>
    </citation>
    <scope>NUCLEOTIDE SEQUENCE [LARGE SCALE GENOMIC DNA]</scope>
    <source>
        <strain evidence="3 4">KCTC 42180</strain>
    </source>
</reference>
<protein>
    <submittedName>
        <fullName evidence="3">T9SS type A sorting domain-containing protein</fullName>
    </submittedName>
</protein>
<dbReference type="InterPro" id="IPR026444">
    <property type="entry name" value="Secre_tail"/>
</dbReference>
<feature type="signal peptide" evidence="1">
    <location>
        <begin position="1"/>
        <end position="33"/>
    </location>
</feature>
<organism evidence="3 4">
    <name type="scientific">Phaeodactylibacter luteus</name>
    <dbReference type="NCBI Taxonomy" id="1564516"/>
    <lineage>
        <taxon>Bacteria</taxon>
        <taxon>Pseudomonadati</taxon>
        <taxon>Bacteroidota</taxon>
        <taxon>Saprospiria</taxon>
        <taxon>Saprospirales</taxon>
        <taxon>Haliscomenobacteraceae</taxon>
        <taxon>Phaeodactylibacter</taxon>
    </lineage>
</organism>
<dbReference type="InterPro" id="IPR011047">
    <property type="entry name" value="Quinoprotein_ADH-like_sf"/>
</dbReference>
<evidence type="ECO:0000313" key="4">
    <source>
        <dbReference type="Proteomes" id="UP000321580"/>
    </source>
</evidence>
<evidence type="ECO:0000259" key="2">
    <source>
        <dbReference type="Pfam" id="PF24595"/>
    </source>
</evidence>
<dbReference type="InterPro" id="IPR055353">
    <property type="entry name" value="DUF7619"/>
</dbReference>
<dbReference type="NCBIfam" id="TIGR01451">
    <property type="entry name" value="B_ant_repeat"/>
    <property type="match status" value="1"/>
</dbReference>
<feature type="domain" description="DUF7619" evidence="2">
    <location>
        <begin position="767"/>
        <end position="885"/>
    </location>
</feature>
<dbReference type="Proteomes" id="UP000321580">
    <property type="component" value="Unassembled WGS sequence"/>
</dbReference>
<dbReference type="SUPFAM" id="SSF50998">
    <property type="entry name" value="Quinoprotein alcohol dehydrogenase-like"/>
    <property type="match status" value="1"/>
</dbReference>
<name>A0A5C6RUA8_9BACT</name>
<comment type="caution">
    <text evidence="3">The sequence shown here is derived from an EMBL/GenBank/DDBJ whole genome shotgun (WGS) entry which is preliminary data.</text>
</comment>
<dbReference type="Pfam" id="PF24595">
    <property type="entry name" value="DUF7619"/>
    <property type="match status" value="1"/>
</dbReference>
<accession>A0A5C6RUA8</accession>
<proteinExistence type="predicted"/>
<keyword evidence="4" id="KW-1185">Reference proteome</keyword>
<dbReference type="PANTHER" id="PTHR42754">
    <property type="entry name" value="ENDOGLUCANASE"/>
    <property type="match status" value="1"/>
</dbReference>
<dbReference type="PANTHER" id="PTHR42754:SF1">
    <property type="entry name" value="LIPOPROTEIN"/>
    <property type="match status" value="1"/>
</dbReference>
<dbReference type="AlphaFoldDB" id="A0A5C6RUA8"/>
<dbReference type="NCBIfam" id="TIGR04183">
    <property type="entry name" value="Por_Secre_tail"/>
    <property type="match status" value="1"/>
</dbReference>